<sequence>MVIVPVLSTQSTETAPSVSTDGSLRTSDFFLAKRHAPMDRNTVRITGNSSGIIAIARVIPDKMLSIIRSLIL</sequence>
<comment type="caution">
    <text evidence="1">The sequence shown here is derived from an EMBL/GenBank/DDBJ whole genome shotgun (WGS) entry which is preliminary data.</text>
</comment>
<evidence type="ECO:0000313" key="1">
    <source>
        <dbReference type="EMBL" id="MPM74974.1"/>
    </source>
</evidence>
<gene>
    <name evidence="1" type="ORF">SDC9_121963</name>
</gene>
<accession>A0A645CDG4</accession>
<name>A0A645CDG4_9ZZZZ</name>
<proteinExistence type="predicted"/>
<dbReference type="EMBL" id="VSSQ01026318">
    <property type="protein sequence ID" value="MPM74974.1"/>
    <property type="molecule type" value="Genomic_DNA"/>
</dbReference>
<organism evidence="1">
    <name type="scientific">bioreactor metagenome</name>
    <dbReference type="NCBI Taxonomy" id="1076179"/>
    <lineage>
        <taxon>unclassified sequences</taxon>
        <taxon>metagenomes</taxon>
        <taxon>ecological metagenomes</taxon>
    </lineage>
</organism>
<reference evidence="1" key="1">
    <citation type="submission" date="2019-08" db="EMBL/GenBank/DDBJ databases">
        <authorList>
            <person name="Kucharzyk K."/>
            <person name="Murdoch R.W."/>
            <person name="Higgins S."/>
            <person name="Loffler F."/>
        </authorList>
    </citation>
    <scope>NUCLEOTIDE SEQUENCE</scope>
</reference>
<dbReference type="AlphaFoldDB" id="A0A645CDG4"/>
<protein>
    <submittedName>
        <fullName evidence="1">Uncharacterized protein</fullName>
    </submittedName>
</protein>